<accession>A0A0E9XYB0</accession>
<proteinExistence type="predicted"/>
<dbReference type="EMBL" id="GBXM01001181">
    <property type="protein sequence ID" value="JAI07397.1"/>
    <property type="molecule type" value="Transcribed_RNA"/>
</dbReference>
<evidence type="ECO:0000313" key="1">
    <source>
        <dbReference type="EMBL" id="JAI07397.1"/>
    </source>
</evidence>
<sequence length="50" mass="5360">MGGASLPGHTVEAESLRLVMFWSGAVLDTLLLQGCPNSSYPSYNSRGLIY</sequence>
<dbReference type="AlphaFoldDB" id="A0A0E9XYB0"/>
<reference evidence="1" key="2">
    <citation type="journal article" date="2015" name="Fish Shellfish Immunol.">
        <title>Early steps in the European eel (Anguilla anguilla)-Vibrio vulnificus interaction in the gills: Role of the RtxA13 toxin.</title>
        <authorList>
            <person name="Callol A."/>
            <person name="Pajuelo D."/>
            <person name="Ebbesson L."/>
            <person name="Teles M."/>
            <person name="MacKenzie S."/>
            <person name="Amaro C."/>
        </authorList>
    </citation>
    <scope>NUCLEOTIDE SEQUENCE</scope>
</reference>
<protein>
    <submittedName>
        <fullName evidence="1">Uncharacterized protein</fullName>
    </submittedName>
</protein>
<reference evidence="1" key="1">
    <citation type="submission" date="2014-11" db="EMBL/GenBank/DDBJ databases">
        <authorList>
            <person name="Amaro Gonzalez C."/>
        </authorList>
    </citation>
    <scope>NUCLEOTIDE SEQUENCE</scope>
</reference>
<name>A0A0E9XYB0_ANGAN</name>
<organism evidence="1">
    <name type="scientific">Anguilla anguilla</name>
    <name type="common">European freshwater eel</name>
    <name type="synonym">Muraena anguilla</name>
    <dbReference type="NCBI Taxonomy" id="7936"/>
    <lineage>
        <taxon>Eukaryota</taxon>
        <taxon>Metazoa</taxon>
        <taxon>Chordata</taxon>
        <taxon>Craniata</taxon>
        <taxon>Vertebrata</taxon>
        <taxon>Euteleostomi</taxon>
        <taxon>Actinopterygii</taxon>
        <taxon>Neopterygii</taxon>
        <taxon>Teleostei</taxon>
        <taxon>Anguilliformes</taxon>
        <taxon>Anguillidae</taxon>
        <taxon>Anguilla</taxon>
    </lineage>
</organism>